<dbReference type="Proteomes" id="UP000541185">
    <property type="component" value="Unassembled WGS sequence"/>
</dbReference>
<keyword evidence="2" id="KW-1185">Reference proteome</keyword>
<proteinExistence type="predicted"/>
<protein>
    <submittedName>
        <fullName evidence="1">Uncharacterized protein</fullName>
    </submittedName>
</protein>
<gene>
    <name evidence="1" type="ORF">HHL11_01565</name>
</gene>
<evidence type="ECO:0000313" key="1">
    <source>
        <dbReference type="EMBL" id="NML42417.1"/>
    </source>
</evidence>
<reference evidence="1 2" key="1">
    <citation type="submission" date="2020-04" db="EMBL/GenBank/DDBJ databases">
        <title>Ramlibacter sp. G-1-2-2 isolated from soil.</title>
        <authorList>
            <person name="Dahal R.H."/>
        </authorList>
    </citation>
    <scope>NUCLEOTIDE SEQUENCE [LARGE SCALE GENOMIC DNA]</scope>
    <source>
        <strain evidence="1 2">G-1-2-2</strain>
    </source>
</reference>
<dbReference type="EMBL" id="JABBFX010000001">
    <property type="protein sequence ID" value="NML42417.1"/>
    <property type="molecule type" value="Genomic_DNA"/>
</dbReference>
<sequence>MAGFIQIEQSSVGVERMIRKTAGAQAAGNLVANIIVGALALVGQPVTRAVAKIGAVLEAQAAAHKQRREDERLWSVALQDARVMADLSRAMSQSAERDLRNFY</sequence>
<name>A0A848GWC4_9BURK</name>
<dbReference type="AlphaFoldDB" id="A0A848GWC4"/>
<comment type="caution">
    <text evidence="1">The sequence shown here is derived from an EMBL/GenBank/DDBJ whole genome shotgun (WGS) entry which is preliminary data.</text>
</comment>
<organism evidence="1 2">
    <name type="scientific">Ramlibacter agri</name>
    <dbReference type="NCBI Taxonomy" id="2728837"/>
    <lineage>
        <taxon>Bacteria</taxon>
        <taxon>Pseudomonadati</taxon>
        <taxon>Pseudomonadota</taxon>
        <taxon>Betaproteobacteria</taxon>
        <taxon>Burkholderiales</taxon>
        <taxon>Comamonadaceae</taxon>
        <taxon>Ramlibacter</taxon>
    </lineage>
</organism>
<dbReference type="RefSeq" id="WP_169416628.1">
    <property type="nucleotide sequence ID" value="NZ_JABBFX010000001.1"/>
</dbReference>
<accession>A0A848GWC4</accession>
<evidence type="ECO:0000313" key="2">
    <source>
        <dbReference type="Proteomes" id="UP000541185"/>
    </source>
</evidence>